<keyword evidence="6" id="KW-0472">Membrane</keyword>
<organism evidence="13">
    <name type="scientific">Trypanosoma brucei</name>
    <dbReference type="NCBI Taxonomy" id="5691"/>
    <lineage>
        <taxon>Eukaryota</taxon>
        <taxon>Discoba</taxon>
        <taxon>Euglenozoa</taxon>
        <taxon>Kinetoplastea</taxon>
        <taxon>Metakinetoplastina</taxon>
        <taxon>Trypanosomatida</taxon>
        <taxon>Trypanosomatidae</taxon>
        <taxon>Trypanosoma</taxon>
    </lineage>
</organism>
<accession>A0A1V0FY18</accession>
<name>A0A1V0FY18_9TRYP</name>
<reference evidence="13" key="1">
    <citation type="submission" date="2016-12" db="EMBL/GenBank/DDBJ databases">
        <title>Extending the VSGnome of Trypanosoma brucei strain TREU927.</title>
        <authorList>
            <person name="Cross G.A."/>
        </authorList>
    </citation>
    <scope>NUCLEOTIDE SEQUENCE</scope>
    <source>
        <strain evidence="13">Tb927.99.571</strain>
    </source>
</reference>
<comment type="function">
    <text evidence="1">VSG forms a coat on the surface of the parasite. The trypanosome evades the immune response of the host by expressing a series of antigenically distinct VSGs from an estimated 1000 VSG genes.</text>
</comment>
<evidence type="ECO:0000256" key="10">
    <source>
        <dbReference type="SAM" id="MobiDB-lite"/>
    </source>
</evidence>
<keyword evidence="5 11" id="KW-0732">Signal</keyword>
<keyword evidence="9" id="KW-0175">Coiled coil</keyword>
<keyword evidence="4" id="KW-0336">GPI-anchor</keyword>
<dbReference type="VEuPathDB" id="TriTrypDB:Tb427_000064500"/>
<feature type="domain" description="Trypanosome variant surface glycoprotein B-type N-terminal" evidence="12">
    <location>
        <begin position="16"/>
        <end position="376"/>
    </location>
</feature>
<keyword evidence="8" id="KW-0449">Lipoprotein</keyword>
<protein>
    <submittedName>
        <fullName evidence="13">Variant surface glycoprotein</fullName>
    </submittedName>
</protein>
<evidence type="ECO:0000256" key="2">
    <source>
        <dbReference type="ARBA" id="ARBA00004609"/>
    </source>
</evidence>
<evidence type="ECO:0000256" key="5">
    <source>
        <dbReference type="ARBA" id="ARBA00022729"/>
    </source>
</evidence>
<evidence type="ECO:0000259" key="12">
    <source>
        <dbReference type="Pfam" id="PF13206"/>
    </source>
</evidence>
<evidence type="ECO:0000256" key="9">
    <source>
        <dbReference type="SAM" id="Coils"/>
    </source>
</evidence>
<keyword evidence="7" id="KW-0325">Glycoprotein</keyword>
<feature type="compositionally biased region" description="Basic and acidic residues" evidence="10">
    <location>
        <begin position="428"/>
        <end position="438"/>
    </location>
</feature>
<dbReference type="Pfam" id="PF13206">
    <property type="entry name" value="VSG_B"/>
    <property type="match status" value="1"/>
</dbReference>
<dbReference type="EMBL" id="KY404418">
    <property type="protein sequence ID" value="ARB50669.1"/>
    <property type="molecule type" value="Genomic_DNA"/>
</dbReference>
<evidence type="ECO:0000256" key="4">
    <source>
        <dbReference type="ARBA" id="ARBA00022622"/>
    </source>
</evidence>
<dbReference type="GO" id="GO:0005886">
    <property type="term" value="C:plasma membrane"/>
    <property type="evidence" value="ECO:0007669"/>
    <property type="project" value="UniProtKB-SubCell"/>
</dbReference>
<dbReference type="InterPro" id="IPR025932">
    <property type="entry name" value="Trypano_VSG_B_N_dom"/>
</dbReference>
<feature type="compositionally biased region" description="Basic residues" evidence="10">
    <location>
        <begin position="454"/>
        <end position="465"/>
    </location>
</feature>
<feature type="chain" id="PRO_5012550137" evidence="11">
    <location>
        <begin position="26"/>
        <end position="465"/>
    </location>
</feature>
<evidence type="ECO:0000256" key="3">
    <source>
        <dbReference type="ARBA" id="ARBA00022475"/>
    </source>
</evidence>
<proteinExistence type="predicted"/>
<feature type="signal peptide" evidence="11">
    <location>
        <begin position="1"/>
        <end position="25"/>
    </location>
</feature>
<feature type="region of interest" description="Disordered" evidence="10">
    <location>
        <begin position="180"/>
        <end position="208"/>
    </location>
</feature>
<sequence>MLKIKIAGALVCSAFLWMPQEDTSATKTSTNQDSFNVLCGVYSALKAKTVKTNVLGQLQKLAYDIGAINISAAPAIFSEKFNPVEGKTKDNHPDKPAAGSPELKDWTKYGEFWIESKKALIQMRKDGNGCDLKKAPATTTGKLKYFAKRAYDALTDPAVGAPAAKEQEYIEAVQAVIYGDGGDTDNPKAPGTPTDRKTECGPASGAKGSMAGESIRTDMLCVCAIGAANGGNHIDKVCCPECTNPGSSGGWINGATGKASFEKFIAECPEADAEGRASGASIRSAIAGFLASVSKPKGTGGERHFTLGNPQGDGSAGCTGSSGATAGYCVQYKAAAGGGNEKLLVSWLTRAYTAAKLADELDAANQNAQKLLDSITALNDTAHAAAYEPPATSADHAEGVKPVLHKIDEKECNAMKTNSTCQSPCTGHESETDADKKMQIRPCTSRKASSQKASKNRKTRRGKSR</sequence>
<dbReference type="GO" id="GO:0098552">
    <property type="term" value="C:side of membrane"/>
    <property type="evidence" value="ECO:0007669"/>
    <property type="project" value="UniProtKB-KW"/>
</dbReference>
<feature type="coiled-coil region" evidence="9">
    <location>
        <begin position="354"/>
        <end position="381"/>
    </location>
</feature>
<evidence type="ECO:0000256" key="11">
    <source>
        <dbReference type="SAM" id="SignalP"/>
    </source>
</evidence>
<evidence type="ECO:0000256" key="1">
    <source>
        <dbReference type="ARBA" id="ARBA00002523"/>
    </source>
</evidence>
<keyword evidence="3" id="KW-1003">Cell membrane</keyword>
<feature type="region of interest" description="Disordered" evidence="10">
    <location>
        <begin position="417"/>
        <end position="465"/>
    </location>
</feature>
<comment type="subcellular location">
    <subcellularLocation>
        <location evidence="2">Cell membrane</location>
        <topology evidence="2">Lipid-anchor</topology>
        <topology evidence="2">GPI-anchor</topology>
    </subcellularLocation>
</comment>
<dbReference type="AlphaFoldDB" id="A0A1V0FY18"/>
<evidence type="ECO:0000256" key="8">
    <source>
        <dbReference type="ARBA" id="ARBA00023288"/>
    </source>
</evidence>
<evidence type="ECO:0000313" key="13">
    <source>
        <dbReference type="EMBL" id="ARB50669.1"/>
    </source>
</evidence>
<evidence type="ECO:0000256" key="6">
    <source>
        <dbReference type="ARBA" id="ARBA00023136"/>
    </source>
</evidence>
<evidence type="ECO:0000256" key="7">
    <source>
        <dbReference type="ARBA" id="ARBA00023180"/>
    </source>
</evidence>